<dbReference type="Proteomes" id="UP001234989">
    <property type="component" value="Chromosome 5"/>
</dbReference>
<evidence type="ECO:0000313" key="2">
    <source>
        <dbReference type="Proteomes" id="UP001234989"/>
    </source>
</evidence>
<reference evidence="1" key="1">
    <citation type="submission" date="2023-08" db="EMBL/GenBank/DDBJ databases">
        <title>A de novo genome assembly of Solanum verrucosum Schlechtendal, a Mexican diploid species geographically isolated from the other diploid A-genome species in potato relatives.</title>
        <authorList>
            <person name="Hosaka K."/>
        </authorList>
    </citation>
    <scope>NUCLEOTIDE SEQUENCE</scope>
    <source>
        <tissue evidence="1">Young leaves</tissue>
    </source>
</reference>
<proteinExistence type="predicted"/>
<dbReference type="EMBL" id="CP133616">
    <property type="protein sequence ID" value="WMV30442.1"/>
    <property type="molecule type" value="Genomic_DNA"/>
</dbReference>
<dbReference type="AlphaFoldDB" id="A0AAF0TRS6"/>
<name>A0AAF0TRS6_SOLVR</name>
<evidence type="ECO:0000313" key="1">
    <source>
        <dbReference type="EMBL" id="WMV30442.1"/>
    </source>
</evidence>
<gene>
    <name evidence="1" type="ORF">MTR67_023827</name>
</gene>
<organism evidence="1 2">
    <name type="scientific">Solanum verrucosum</name>
    <dbReference type="NCBI Taxonomy" id="315347"/>
    <lineage>
        <taxon>Eukaryota</taxon>
        <taxon>Viridiplantae</taxon>
        <taxon>Streptophyta</taxon>
        <taxon>Embryophyta</taxon>
        <taxon>Tracheophyta</taxon>
        <taxon>Spermatophyta</taxon>
        <taxon>Magnoliopsida</taxon>
        <taxon>eudicotyledons</taxon>
        <taxon>Gunneridae</taxon>
        <taxon>Pentapetalae</taxon>
        <taxon>asterids</taxon>
        <taxon>lamiids</taxon>
        <taxon>Solanales</taxon>
        <taxon>Solanaceae</taxon>
        <taxon>Solanoideae</taxon>
        <taxon>Solaneae</taxon>
        <taxon>Solanum</taxon>
    </lineage>
</organism>
<accession>A0AAF0TRS6</accession>
<keyword evidence="2" id="KW-1185">Reference proteome</keyword>
<protein>
    <submittedName>
        <fullName evidence="1">Uncharacterized protein</fullName>
    </submittedName>
</protein>
<sequence>MEKIGKVRQKVLRWQAIQKQTKGWNEEQRWAQDHYKGKLPEAEILRITLAASVYYIWQERNQRIFQKKNRSCDDLVRKIIQEVHIRGGMKPKLNMKLQMLDWYHV</sequence>